<accession>A0A0V0Z293</accession>
<gene>
    <name evidence="2" type="ORF">T12_11658</name>
</gene>
<organism evidence="2 3">
    <name type="scientific">Trichinella patagoniensis</name>
    <dbReference type="NCBI Taxonomy" id="990121"/>
    <lineage>
        <taxon>Eukaryota</taxon>
        <taxon>Metazoa</taxon>
        <taxon>Ecdysozoa</taxon>
        <taxon>Nematoda</taxon>
        <taxon>Enoplea</taxon>
        <taxon>Dorylaimia</taxon>
        <taxon>Trichinellida</taxon>
        <taxon>Trichinellidae</taxon>
        <taxon>Trichinella</taxon>
    </lineage>
</organism>
<dbReference type="PANTHER" id="PTHR22954:SF3">
    <property type="entry name" value="PROTEIN CBG08539"/>
    <property type="match status" value="1"/>
</dbReference>
<dbReference type="STRING" id="990121.A0A0V0Z293"/>
<proteinExistence type="predicted"/>
<dbReference type="Pfam" id="PF03564">
    <property type="entry name" value="DUF1759"/>
    <property type="match status" value="1"/>
</dbReference>
<dbReference type="InterPro" id="IPR005312">
    <property type="entry name" value="DUF1759"/>
</dbReference>
<dbReference type="Proteomes" id="UP000054783">
    <property type="component" value="Unassembled WGS sequence"/>
</dbReference>
<dbReference type="AlphaFoldDB" id="A0A0V0Z293"/>
<evidence type="ECO:0000256" key="1">
    <source>
        <dbReference type="SAM" id="MobiDB-lite"/>
    </source>
</evidence>
<comment type="caution">
    <text evidence="2">The sequence shown here is derived from an EMBL/GenBank/DDBJ whole genome shotgun (WGS) entry which is preliminary data.</text>
</comment>
<feature type="region of interest" description="Disordered" evidence="1">
    <location>
        <begin position="1"/>
        <end position="25"/>
    </location>
</feature>
<feature type="non-terminal residue" evidence="2">
    <location>
        <position position="343"/>
    </location>
</feature>
<evidence type="ECO:0000313" key="2">
    <source>
        <dbReference type="EMBL" id="KRY06154.1"/>
    </source>
</evidence>
<reference evidence="2 3" key="1">
    <citation type="submission" date="2015-01" db="EMBL/GenBank/DDBJ databases">
        <title>Evolution of Trichinella species and genotypes.</title>
        <authorList>
            <person name="Korhonen P.K."/>
            <person name="Edoardo P."/>
            <person name="Giuseppe L.R."/>
            <person name="Gasser R.B."/>
        </authorList>
    </citation>
    <scope>NUCLEOTIDE SEQUENCE [LARGE SCALE GENOMIC DNA]</scope>
    <source>
        <strain evidence="2">ISS2496</strain>
    </source>
</reference>
<sequence length="343" mass="36994">LRPKQDDGPSHGDGGNSRKTAAPTRIGKLPELTLPQFDGEALEFPTFWAQFEASVHANTGLDDATKFAYLLSNTTGRALGAIVGIPVTAANYPEAVCILQKRFGRPKIVAPPHFLALWKVPECREMTRQGIQTLVDEITKQLTCLAAMGKDPHAGELPLSEALMLELKEKFPRKLQRAWDLKRTRCPRCNGDAGNDTSCALLGSKRVARSRQAYDMPLWAAFPSACDRSVSLSTRASLAALLGDSWIPACPDSLFPSAASGLLQSGAVPLRPALRLRARFSPIDAFSRSAYGARGFTTSPPHSLRSLKAGVPRRRRPSSPSMLAVLVGSPPSCGDRGVRPESS</sequence>
<keyword evidence="3" id="KW-1185">Reference proteome</keyword>
<name>A0A0V0Z293_9BILA</name>
<dbReference type="EMBL" id="JYDQ01000917">
    <property type="protein sequence ID" value="KRY06154.1"/>
    <property type="molecule type" value="Genomic_DNA"/>
</dbReference>
<feature type="non-terminal residue" evidence="2">
    <location>
        <position position="1"/>
    </location>
</feature>
<feature type="region of interest" description="Disordered" evidence="1">
    <location>
        <begin position="301"/>
        <end position="343"/>
    </location>
</feature>
<protein>
    <submittedName>
        <fullName evidence="2">Uncharacterized protein</fullName>
    </submittedName>
</protein>
<feature type="compositionally biased region" description="Basic and acidic residues" evidence="1">
    <location>
        <begin position="1"/>
        <end position="10"/>
    </location>
</feature>
<dbReference type="OrthoDB" id="5864015at2759"/>
<evidence type="ECO:0000313" key="3">
    <source>
        <dbReference type="Proteomes" id="UP000054783"/>
    </source>
</evidence>
<dbReference type="PANTHER" id="PTHR22954">
    <property type="entry name" value="RETROVIRAL PROTEASE-RELATED"/>
    <property type="match status" value="1"/>
</dbReference>